<evidence type="ECO:0000313" key="2">
    <source>
        <dbReference type="EMBL" id="CUR51069.1"/>
    </source>
</evidence>
<evidence type="ECO:0008006" key="4">
    <source>
        <dbReference type="Google" id="ProtNLM"/>
    </source>
</evidence>
<name>A0A128A132_9ARCH</name>
<sequence>MRYASIFMIVILSLSALSIPIFADTAPAPPTAALITTSIDKTSYTLGDTIVISGQVQSVVVGTPLVIQIFDPNNSLVQVAQIDVSQDGKYTDTIKAVGPYWKLNGAYTVKVQYGPPNVTAQDTFTFQSTPTTTSDAFQLKDPSSQQTFNVNYTIVGGTVKTMTIDTQSLSVIVSINSTSDGTITLQLPRALIDSKTNSGQDDAFIILIDGAEVKPQSESANNDFRNITVQFLQGDQDIEIIGTQIIPEFGPIAALVLAIAIVSIIAVSAKTGLRFMPKY</sequence>
<dbReference type="NCBIfam" id="TIGR04296">
    <property type="entry name" value="PEFG-CTERM"/>
    <property type="match status" value="1"/>
</dbReference>
<evidence type="ECO:0000313" key="3">
    <source>
        <dbReference type="Proteomes" id="UP000196239"/>
    </source>
</evidence>
<keyword evidence="1" id="KW-0812">Transmembrane</keyword>
<reference evidence="3" key="1">
    <citation type="submission" date="2015-10" db="EMBL/GenBank/DDBJ databases">
        <authorList>
            <person name="Lehtovirta-Morley L.E."/>
            <person name="Vieille C."/>
        </authorList>
    </citation>
    <scope>NUCLEOTIDE SEQUENCE [LARGE SCALE GENOMIC DNA]</scope>
</reference>
<dbReference type="EMBL" id="LN890280">
    <property type="protein sequence ID" value="CUR51069.1"/>
    <property type="molecule type" value="Genomic_DNA"/>
</dbReference>
<dbReference type="KEGG" id="ndv:NDEV_0304"/>
<gene>
    <name evidence="2" type="ORF">NDEV_0304</name>
</gene>
<keyword evidence="1" id="KW-1133">Transmembrane helix</keyword>
<protein>
    <recommendedName>
        <fullName evidence="4">PEFG-CTERM sorting domain-containing protein</fullName>
    </recommendedName>
</protein>
<evidence type="ECO:0000256" key="1">
    <source>
        <dbReference type="SAM" id="Phobius"/>
    </source>
</evidence>
<keyword evidence="1" id="KW-0472">Membrane</keyword>
<dbReference type="Proteomes" id="UP000196239">
    <property type="component" value="Chromosome 1"/>
</dbReference>
<organism evidence="2 3">
    <name type="scientific">Nitrosotalea devaniterrae</name>
    <dbReference type="NCBI Taxonomy" id="1078905"/>
    <lineage>
        <taxon>Archaea</taxon>
        <taxon>Nitrososphaerota</taxon>
        <taxon>Nitrososphaeria</taxon>
        <taxon>Nitrosotaleales</taxon>
        <taxon>Nitrosotaleaceae</taxon>
        <taxon>Nitrosotalea</taxon>
    </lineage>
</organism>
<dbReference type="AlphaFoldDB" id="A0A128A132"/>
<proteinExistence type="predicted"/>
<feature type="transmembrane region" description="Helical" evidence="1">
    <location>
        <begin position="249"/>
        <end position="269"/>
    </location>
</feature>
<keyword evidence="3" id="KW-1185">Reference proteome</keyword>
<dbReference type="InterPro" id="IPR027560">
    <property type="entry name" value="PEFG-CTERM"/>
</dbReference>
<accession>A0A128A132</accession>